<dbReference type="Pfam" id="PF07394">
    <property type="entry name" value="DUF1501"/>
    <property type="match status" value="1"/>
</dbReference>
<name>B4D077_9BACT</name>
<comment type="caution">
    <text evidence="1">The sequence shown here is derived from an EMBL/GenBank/DDBJ whole genome shotgun (WGS) entry which is preliminary data.</text>
</comment>
<dbReference type="STRING" id="497964.CfE428DRAFT_2315"/>
<evidence type="ECO:0000313" key="2">
    <source>
        <dbReference type="Proteomes" id="UP000005824"/>
    </source>
</evidence>
<evidence type="ECO:0008006" key="3">
    <source>
        <dbReference type="Google" id="ProtNLM"/>
    </source>
</evidence>
<dbReference type="Gene3D" id="3.40.720.10">
    <property type="entry name" value="Alkaline Phosphatase, subunit A"/>
    <property type="match status" value="1"/>
</dbReference>
<dbReference type="AlphaFoldDB" id="B4D077"/>
<dbReference type="InterPro" id="IPR010869">
    <property type="entry name" value="DUF1501"/>
</dbReference>
<gene>
    <name evidence="1" type="ORF">CfE428DRAFT_2315</name>
</gene>
<sequence>MNCNDSYFFKLAGAERAALTRRTFLQRSASGIGLAALGSLLGEQLSAAPAKSPTGGLAGFPNFAPKAKRVIYLFQSGAPSQMDLFDPKPELAKRRGEDLPDSIRKGQRLTTMTSGQKKFPVAPTIFNYAPHGQSGMVLSELLPHLGGVADELCMVRSLYTEAINHDPAITFMQTGSQLAGRPSIGSWVGYGLGSVNKDMPAYVVLTSFGTGRRDDQPLYDRLWSSGFLPSRYQGVKFRNSGDPVLYLSNPPGVDREARQETLEELNALDEQHHDVLGDPEIQTRITQYEMAFRMQASVPDLTDFSKESAETLAMYGPEVKKPGTYAANCLLARRLAERDVRFVQLFHMGWDHHSGLPTAIKGQCYDTDQATAALIKDLKQRGLLDDTLIVWGGEFGRTIYSQGTLTADNYGRDHHPRCFTVLLAGAGVKRGLTLGMTDDYCYNIVQDPVHVHDLNATIMQILGIDHTRLIYRYQGRDFRLTDISGNVVKAVLA</sequence>
<organism evidence="1 2">
    <name type="scientific">Chthoniobacter flavus Ellin428</name>
    <dbReference type="NCBI Taxonomy" id="497964"/>
    <lineage>
        <taxon>Bacteria</taxon>
        <taxon>Pseudomonadati</taxon>
        <taxon>Verrucomicrobiota</taxon>
        <taxon>Spartobacteria</taxon>
        <taxon>Chthoniobacterales</taxon>
        <taxon>Chthoniobacteraceae</taxon>
        <taxon>Chthoniobacter</taxon>
    </lineage>
</organism>
<dbReference type="NCBIfam" id="TIGR01409">
    <property type="entry name" value="TAT_signal_seq"/>
    <property type="match status" value="1"/>
</dbReference>
<reference evidence="1 2" key="1">
    <citation type="journal article" date="2011" name="J. Bacteriol.">
        <title>Genome sequence of Chthoniobacter flavus Ellin428, an aerobic heterotrophic soil bacterium.</title>
        <authorList>
            <person name="Kant R."/>
            <person name="van Passel M.W."/>
            <person name="Palva A."/>
            <person name="Lucas S."/>
            <person name="Lapidus A."/>
            <person name="Glavina Del Rio T."/>
            <person name="Dalin E."/>
            <person name="Tice H."/>
            <person name="Bruce D."/>
            <person name="Goodwin L."/>
            <person name="Pitluck S."/>
            <person name="Larimer F.W."/>
            <person name="Land M.L."/>
            <person name="Hauser L."/>
            <person name="Sangwan P."/>
            <person name="de Vos W.M."/>
            <person name="Janssen P.H."/>
            <person name="Smidt H."/>
        </authorList>
    </citation>
    <scope>NUCLEOTIDE SEQUENCE [LARGE SCALE GENOMIC DNA]</scope>
    <source>
        <strain evidence="1 2">Ellin428</strain>
    </source>
</reference>
<dbReference type="PROSITE" id="PS51318">
    <property type="entry name" value="TAT"/>
    <property type="match status" value="1"/>
</dbReference>
<dbReference type="SUPFAM" id="SSF53649">
    <property type="entry name" value="Alkaline phosphatase-like"/>
    <property type="match status" value="1"/>
</dbReference>
<dbReference type="InParanoid" id="B4D077"/>
<dbReference type="PANTHER" id="PTHR43737:SF1">
    <property type="entry name" value="DUF1501 DOMAIN-CONTAINING PROTEIN"/>
    <property type="match status" value="1"/>
</dbReference>
<protein>
    <recommendedName>
        <fullName evidence="3">Sulfatase</fullName>
    </recommendedName>
</protein>
<dbReference type="EMBL" id="ABVL01000005">
    <property type="protein sequence ID" value="EDY20391.1"/>
    <property type="molecule type" value="Genomic_DNA"/>
</dbReference>
<dbReference type="PANTHER" id="PTHR43737">
    <property type="entry name" value="BLL7424 PROTEIN"/>
    <property type="match status" value="1"/>
</dbReference>
<proteinExistence type="predicted"/>
<dbReference type="Proteomes" id="UP000005824">
    <property type="component" value="Unassembled WGS sequence"/>
</dbReference>
<dbReference type="InterPro" id="IPR019546">
    <property type="entry name" value="TAT_signal_bac_arc"/>
</dbReference>
<keyword evidence="2" id="KW-1185">Reference proteome</keyword>
<dbReference type="eggNOG" id="COG3119">
    <property type="taxonomic scope" value="Bacteria"/>
</dbReference>
<dbReference type="InterPro" id="IPR006311">
    <property type="entry name" value="TAT_signal"/>
</dbReference>
<accession>B4D077</accession>
<dbReference type="InterPro" id="IPR017850">
    <property type="entry name" value="Alkaline_phosphatase_core_sf"/>
</dbReference>
<evidence type="ECO:0000313" key="1">
    <source>
        <dbReference type="EMBL" id="EDY20391.1"/>
    </source>
</evidence>
<dbReference type="RefSeq" id="WP_006979640.1">
    <property type="nucleotide sequence ID" value="NZ_ABVL01000005.1"/>
</dbReference>